<dbReference type="EMBL" id="JABKKJ010000001">
    <property type="protein sequence ID" value="NPE24022.1"/>
    <property type="molecule type" value="Genomic_DNA"/>
</dbReference>
<feature type="chain" id="PRO_5046129007" evidence="1">
    <location>
        <begin position="22"/>
        <end position="452"/>
    </location>
</feature>
<dbReference type="Pfam" id="PF14135">
    <property type="entry name" value="DUF4302"/>
    <property type="match status" value="1"/>
</dbReference>
<keyword evidence="3" id="KW-1185">Reference proteome</keyword>
<reference evidence="2 3" key="1">
    <citation type="submission" date="2020-05" db="EMBL/GenBank/DDBJ databases">
        <title>Distinct polysaccharide utilization as determinants for interspecies competition between intestinal Prevotella spp.</title>
        <authorList>
            <person name="Galvez E.J.C."/>
            <person name="Iljazovic A."/>
            <person name="Strowig T."/>
        </authorList>
    </citation>
    <scope>NUCLEOTIDE SEQUENCE [LARGE SCALE GENOMIC DNA]</scope>
    <source>
        <strain evidence="2 3">PCHR</strain>
    </source>
</reference>
<organism evidence="2 3">
    <name type="scientific">Xylanibacter caecicola</name>
    <dbReference type="NCBI Taxonomy" id="2736294"/>
    <lineage>
        <taxon>Bacteria</taxon>
        <taxon>Pseudomonadati</taxon>
        <taxon>Bacteroidota</taxon>
        <taxon>Bacteroidia</taxon>
        <taxon>Bacteroidales</taxon>
        <taxon>Prevotellaceae</taxon>
        <taxon>Xylanibacter</taxon>
    </lineage>
</organism>
<evidence type="ECO:0000313" key="2">
    <source>
        <dbReference type="EMBL" id="NPE24022.1"/>
    </source>
</evidence>
<proteinExistence type="predicted"/>
<feature type="signal peptide" evidence="1">
    <location>
        <begin position="1"/>
        <end position="21"/>
    </location>
</feature>
<dbReference type="RefSeq" id="WP_172343551.1">
    <property type="nucleotide sequence ID" value="NZ_CATJFF010000096.1"/>
</dbReference>
<dbReference type="InterPro" id="IPR025396">
    <property type="entry name" value="DUF4302"/>
</dbReference>
<accession>A0ABX2B0U3</accession>
<sequence length="452" mass="51257">MNKLYSIFSLLVGVFAFTACTPEVDDKFSETPTERVEETGNNTRDILKAAPNGWRIEYYASTTYGGYNVFAKFEDNNVTVASEKVGSNHNAGFGPDGKLITTTSHYKIEASQGVVLSFDEYNDIFHYFSDPANPDYGTKGEGMEGDFEFRVQSATAEKVEMIGKKHQARIVMYPVEEGKTWEDCVNEVNATRDFMASRSYQFVVDGSEREISVTTSYRRLVFTWLNDKGEKQQVVAPFIITKDGYTLYSTVDVDGTEISSILKGNTEEYFVVEGNENARLYTYVPTLKETLESGVWFITYEDLSPFARPYWDTMRNKLATAGPNNSRNRLYWALIGTYLNRLAFHMQAGGDYCYQGITITQLDEDGNEVFIKWDSKTNNAAGKLYYRSYGMNQAMIPFVGTGSTGRTFTLSTDDKRHPSYIILTDKKEPTNVIKLWAEEKNYPYGDLDADEK</sequence>
<dbReference type="Proteomes" id="UP000820977">
    <property type="component" value="Unassembled WGS sequence"/>
</dbReference>
<keyword evidence="1" id="KW-0732">Signal</keyword>
<gene>
    <name evidence="2" type="ORF">HPS54_00575</name>
</gene>
<evidence type="ECO:0000313" key="3">
    <source>
        <dbReference type="Proteomes" id="UP000820977"/>
    </source>
</evidence>
<evidence type="ECO:0000256" key="1">
    <source>
        <dbReference type="SAM" id="SignalP"/>
    </source>
</evidence>
<comment type="caution">
    <text evidence="2">The sequence shown here is derived from an EMBL/GenBank/DDBJ whole genome shotgun (WGS) entry which is preliminary data.</text>
</comment>
<dbReference type="PROSITE" id="PS51257">
    <property type="entry name" value="PROKAR_LIPOPROTEIN"/>
    <property type="match status" value="1"/>
</dbReference>
<name>A0ABX2B0U3_9BACT</name>
<protein>
    <submittedName>
        <fullName evidence="2">DUF4302 domain-containing protein</fullName>
    </submittedName>
</protein>